<dbReference type="Proteomes" id="UP000265768">
    <property type="component" value="Unassembled WGS sequence"/>
</dbReference>
<keyword evidence="3" id="KW-1185">Reference proteome</keyword>
<gene>
    <name evidence="2" type="ORF">D5H75_21985</name>
</gene>
<dbReference type="SUPFAM" id="SSF54909">
    <property type="entry name" value="Dimeric alpha+beta barrel"/>
    <property type="match status" value="1"/>
</dbReference>
<evidence type="ECO:0000313" key="2">
    <source>
        <dbReference type="EMBL" id="RJL30959.1"/>
    </source>
</evidence>
<name>A0A3A4AQS8_9ACTN</name>
<organism evidence="2 3">
    <name type="scientific">Bailinhaonella thermotolerans</name>
    <dbReference type="NCBI Taxonomy" id="1070861"/>
    <lineage>
        <taxon>Bacteria</taxon>
        <taxon>Bacillati</taxon>
        <taxon>Actinomycetota</taxon>
        <taxon>Actinomycetes</taxon>
        <taxon>Streptosporangiales</taxon>
        <taxon>Streptosporangiaceae</taxon>
        <taxon>Bailinhaonella</taxon>
    </lineage>
</organism>
<dbReference type="PROSITE" id="PS51502">
    <property type="entry name" value="S_R_A_B_BARREL"/>
    <property type="match status" value="1"/>
</dbReference>
<reference evidence="2 3" key="1">
    <citation type="submission" date="2018-09" db="EMBL/GenBank/DDBJ databases">
        <title>YIM 75507 draft genome.</title>
        <authorList>
            <person name="Tang S."/>
            <person name="Feng Y."/>
        </authorList>
    </citation>
    <scope>NUCLEOTIDE SEQUENCE [LARGE SCALE GENOMIC DNA]</scope>
    <source>
        <strain evidence="2 3">YIM 75507</strain>
    </source>
</reference>
<comment type="caution">
    <text evidence="2">The sequence shown here is derived from an EMBL/GenBank/DDBJ whole genome shotgun (WGS) entry which is preliminary data.</text>
</comment>
<dbReference type="InterPro" id="IPR011008">
    <property type="entry name" value="Dimeric_a/b-barrel"/>
</dbReference>
<dbReference type="RefSeq" id="WP_119928382.1">
    <property type="nucleotide sequence ID" value="NZ_QZEY01000008.1"/>
</dbReference>
<accession>A0A3A4AQS8</accession>
<dbReference type="Pfam" id="PF07876">
    <property type="entry name" value="Dabb"/>
    <property type="match status" value="1"/>
</dbReference>
<dbReference type="PANTHER" id="PTHR37832:SF1">
    <property type="entry name" value="STRESS-RESPONSE A_B BARREL DOMAIN-CONTAINING PROTEIN"/>
    <property type="match status" value="1"/>
</dbReference>
<feature type="domain" description="Stress-response A/B barrel" evidence="1">
    <location>
        <begin position="2"/>
        <end position="95"/>
    </location>
</feature>
<protein>
    <submittedName>
        <fullName evidence="2">Dabb family protein</fullName>
    </submittedName>
</protein>
<dbReference type="PANTHER" id="PTHR37832">
    <property type="entry name" value="BLL2683 PROTEIN"/>
    <property type="match status" value="1"/>
</dbReference>
<dbReference type="AlphaFoldDB" id="A0A3A4AQS8"/>
<dbReference type="OrthoDB" id="6637496at2"/>
<evidence type="ECO:0000259" key="1">
    <source>
        <dbReference type="PROSITE" id="PS51502"/>
    </source>
</evidence>
<dbReference type="InterPro" id="IPR013097">
    <property type="entry name" value="Dabb"/>
</dbReference>
<proteinExistence type="predicted"/>
<sequence>MFRHVVVFRWKDEASEEARSRVAAELGRLPGIIGEIRRYEMGADAGVNEGTFDFALVADFDGVDDYLVYRDHPEHRRVIAEFIAPIVAERASVQYEV</sequence>
<dbReference type="SMART" id="SM00886">
    <property type="entry name" value="Dabb"/>
    <property type="match status" value="1"/>
</dbReference>
<dbReference type="Gene3D" id="3.30.70.100">
    <property type="match status" value="1"/>
</dbReference>
<dbReference type="EMBL" id="QZEY01000008">
    <property type="protein sequence ID" value="RJL30959.1"/>
    <property type="molecule type" value="Genomic_DNA"/>
</dbReference>
<evidence type="ECO:0000313" key="3">
    <source>
        <dbReference type="Proteomes" id="UP000265768"/>
    </source>
</evidence>